<evidence type="ECO:0000313" key="3">
    <source>
        <dbReference type="EMBL" id="MCJ2188038.1"/>
    </source>
</evidence>
<dbReference type="Proteomes" id="UP001202281">
    <property type="component" value="Unassembled WGS sequence"/>
</dbReference>
<feature type="domain" description="TIR" evidence="2">
    <location>
        <begin position="14"/>
        <end position="143"/>
    </location>
</feature>
<organism evidence="3 4">
    <name type="scientific">Novosphingobium beihaiensis</name>
    <dbReference type="NCBI Taxonomy" id="2930389"/>
    <lineage>
        <taxon>Bacteria</taxon>
        <taxon>Pseudomonadati</taxon>
        <taxon>Pseudomonadota</taxon>
        <taxon>Alphaproteobacteria</taxon>
        <taxon>Sphingomonadales</taxon>
        <taxon>Sphingomonadaceae</taxon>
        <taxon>Novosphingobium</taxon>
    </lineage>
</organism>
<keyword evidence="1" id="KW-0472">Membrane</keyword>
<evidence type="ECO:0000313" key="4">
    <source>
        <dbReference type="Proteomes" id="UP001202281"/>
    </source>
</evidence>
<protein>
    <submittedName>
        <fullName evidence="3">Toll/interleukin-1 receptor domain-containing protein</fullName>
    </submittedName>
</protein>
<keyword evidence="1" id="KW-0812">Transmembrane</keyword>
<name>A0ABT0BSJ1_9SPHN</name>
<proteinExistence type="predicted"/>
<dbReference type="InterPro" id="IPR035897">
    <property type="entry name" value="Toll_tir_struct_dom_sf"/>
</dbReference>
<accession>A0ABT0BSJ1</accession>
<sequence>MREDGGAGQRFGAFLSYSHVNVREATRLHRRLEGFRLPRHLRQDRGNGAGRIGPIFRDREDLPAASDLSTSVRAALQTSSTLIVLCSPAARASPWVSREVQTFCELHPDRPVLAAILEGEPLAVMPEQLLLDREPLAADLRKEGDGRKLALLKIVAGIAEVPLDALIQRDAQRRLRRVIAITLASLIGMVAAAAMSIVAIQSRNEALAQRAQAESLVEFMLTDLRRQLKAVGRLDVMENVNRRAMTYYTDQGAAEDFSDDSLERRARIFGAMGEDAENAGNWGLAETRYRELYDTTAALLRQHPKDPLRTLAHARSENRLALLALSRGHRPEAEAGFRRTRTMLDGIGAWGRSQAAWIKLAGLVNGNICAVEVRRGLPGADTLADCERAVTLTRDLATELPENGGAAYDLVFHLIWLADAQSANGQADASYATRMQSLAASSALVARDPRNMLWREQQMEVFVRHAAWLGEVGHLKEEQAFLVRAGQLADDLVRRDPANATWSGYRDRIRRMIKGG</sequence>
<keyword evidence="4" id="KW-1185">Reference proteome</keyword>
<dbReference type="SUPFAM" id="SSF52200">
    <property type="entry name" value="Toll/Interleukin receptor TIR domain"/>
    <property type="match status" value="1"/>
</dbReference>
<dbReference type="RefSeq" id="WP_243922299.1">
    <property type="nucleotide sequence ID" value="NZ_JALHLG010000023.1"/>
</dbReference>
<keyword evidence="3" id="KW-0675">Receptor</keyword>
<feature type="transmembrane region" description="Helical" evidence="1">
    <location>
        <begin position="178"/>
        <end position="200"/>
    </location>
</feature>
<comment type="caution">
    <text evidence="3">The sequence shown here is derived from an EMBL/GenBank/DDBJ whole genome shotgun (WGS) entry which is preliminary data.</text>
</comment>
<reference evidence="3 4" key="1">
    <citation type="submission" date="2022-04" db="EMBL/GenBank/DDBJ databases">
        <title>Identification of a novel bacterium isolated from mangrove sediments.</title>
        <authorList>
            <person name="Pan X."/>
        </authorList>
    </citation>
    <scope>NUCLEOTIDE SEQUENCE [LARGE SCALE GENOMIC DNA]</scope>
    <source>
        <strain evidence="3 4">B2638</strain>
    </source>
</reference>
<evidence type="ECO:0000259" key="2">
    <source>
        <dbReference type="Pfam" id="PF13676"/>
    </source>
</evidence>
<gene>
    <name evidence="3" type="ORF">MTR66_14580</name>
</gene>
<dbReference type="Gene3D" id="3.40.50.10140">
    <property type="entry name" value="Toll/interleukin-1 receptor homology (TIR) domain"/>
    <property type="match status" value="1"/>
</dbReference>
<keyword evidence="1" id="KW-1133">Transmembrane helix</keyword>
<dbReference type="EMBL" id="JALHLG010000023">
    <property type="protein sequence ID" value="MCJ2188038.1"/>
    <property type="molecule type" value="Genomic_DNA"/>
</dbReference>
<dbReference type="InterPro" id="IPR000157">
    <property type="entry name" value="TIR_dom"/>
</dbReference>
<dbReference type="Pfam" id="PF13676">
    <property type="entry name" value="TIR_2"/>
    <property type="match status" value="1"/>
</dbReference>
<evidence type="ECO:0000256" key="1">
    <source>
        <dbReference type="SAM" id="Phobius"/>
    </source>
</evidence>